<reference evidence="1 2" key="1">
    <citation type="submission" date="2018-10" db="EMBL/GenBank/DDBJ databases">
        <authorList>
            <person name="Washington J.M."/>
            <person name="Garlena R.A."/>
            <person name="Russell D.A."/>
            <person name="Pope W.H."/>
            <person name="Jacobs-Sera D."/>
            <person name="Hatfull G.F."/>
        </authorList>
    </citation>
    <scope>NUCLEOTIDE SEQUENCE [LARGE SCALE GENOMIC DNA]</scope>
</reference>
<proteinExistence type="predicted"/>
<dbReference type="EMBL" id="MK112547">
    <property type="protein sequence ID" value="AZF98780.1"/>
    <property type="molecule type" value="Genomic_DNA"/>
</dbReference>
<dbReference type="GeneID" id="77928982"/>
<sequence>MITQDTHDGVLIETDGRGRTNLSKLSKNGRFLGSVKDDGTIILEPATIVTAAQERLMRNPHAIDAIVEGDAAEANPVKISHAD</sequence>
<gene>
    <name evidence="1" type="primary">41</name>
    <name evidence="1" type="ORF">SEA_MARIDALIA_41</name>
</gene>
<evidence type="ECO:0000313" key="1">
    <source>
        <dbReference type="EMBL" id="AZF98780.1"/>
    </source>
</evidence>
<name>A0A3G8FVL1_9CAUD</name>
<evidence type="ECO:0008006" key="3">
    <source>
        <dbReference type="Google" id="ProtNLM"/>
    </source>
</evidence>
<organism evidence="1 2">
    <name type="scientific">Gordonia phage Maridalia</name>
    <dbReference type="NCBI Taxonomy" id="2488957"/>
    <lineage>
        <taxon>Viruses</taxon>
        <taxon>Duplodnaviria</taxon>
        <taxon>Heunggongvirae</taxon>
        <taxon>Uroviricota</taxon>
        <taxon>Caudoviricetes</taxon>
        <taxon>Nymbaxtervirinae</taxon>
        <taxon>Nymphadoravirus</taxon>
        <taxon>Nymphadoravirus maridalia</taxon>
    </lineage>
</organism>
<evidence type="ECO:0000313" key="2">
    <source>
        <dbReference type="Proteomes" id="UP000268552"/>
    </source>
</evidence>
<keyword evidence="2" id="KW-1185">Reference proteome</keyword>
<protein>
    <recommendedName>
        <fullName evidence="3">DNA binding protein</fullName>
    </recommendedName>
</protein>
<accession>A0A3G8FVL1</accession>
<dbReference type="Proteomes" id="UP000268552">
    <property type="component" value="Genome"/>
</dbReference>
<dbReference type="KEGG" id="vg:77928982"/>
<dbReference type="RefSeq" id="YP_010653151.1">
    <property type="nucleotide sequence ID" value="NC_070794.1"/>
</dbReference>